<feature type="region of interest" description="Disordered" evidence="1">
    <location>
        <begin position="1"/>
        <end position="24"/>
    </location>
</feature>
<feature type="compositionally biased region" description="Basic and acidic residues" evidence="1">
    <location>
        <begin position="11"/>
        <end position="24"/>
    </location>
</feature>
<dbReference type="AlphaFoldDB" id="A0A6L2MBX6"/>
<dbReference type="InterPro" id="IPR013103">
    <property type="entry name" value="RVT_2"/>
</dbReference>
<organism evidence="3">
    <name type="scientific">Tanacetum cinerariifolium</name>
    <name type="common">Dalmatian daisy</name>
    <name type="synonym">Chrysanthemum cinerariifolium</name>
    <dbReference type="NCBI Taxonomy" id="118510"/>
    <lineage>
        <taxon>Eukaryota</taxon>
        <taxon>Viridiplantae</taxon>
        <taxon>Streptophyta</taxon>
        <taxon>Embryophyta</taxon>
        <taxon>Tracheophyta</taxon>
        <taxon>Spermatophyta</taxon>
        <taxon>Magnoliopsida</taxon>
        <taxon>eudicotyledons</taxon>
        <taxon>Gunneridae</taxon>
        <taxon>Pentapetalae</taxon>
        <taxon>asterids</taxon>
        <taxon>campanulids</taxon>
        <taxon>Asterales</taxon>
        <taxon>Asteraceae</taxon>
        <taxon>Asteroideae</taxon>
        <taxon>Anthemideae</taxon>
        <taxon>Anthemidinae</taxon>
        <taxon>Tanacetum</taxon>
    </lineage>
</organism>
<reference evidence="3" key="1">
    <citation type="journal article" date="2019" name="Sci. Rep.">
        <title>Draft genome of Tanacetum cinerariifolium, the natural source of mosquito coil.</title>
        <authorList>
            <person name="Yamashiro T."/>
            <person name="Shiraishi A."/>
            <person name="Satake H."/>
            <person name="Nakayama K."/>
        </authorList>
    </citation>
    <scope>NUCLEOTIDE SEQUENCE</scope>
</reference>
<dbReference type="CDD" id="cd09272">
    <property type="entry name" value="RNase_HI_RT_Ty1"/>
    <property type="match status" value="1"/>
</dbReference>
<comment type="caution">
    <text evidence="3">The sequence shown here is derived from an EMBL/GenBank/DDBJ whole genome shotgun (WGS) entry which is preliminary data.</text>
</comment>
<accession>A0A6L2MBX6</accession>
<evidence type="ECO:0000256" key="1">
    <source>
        <dbReference type="SAM" id="MobiDB-lite"/>
    </source>
</evidence>
<proteinExistence type="predicted"/>
<gene>
    <name evidence="3" type="ORF">Tci_042200</name>
</gene>
<dbReference type="Pfam" id="PF07727">
    <property type="entry name" value="RVT_2"/>
    <property type="match status" value="1"/>
</dbReference>
<evidence type="ECO:0000313" key="3">
    <source>
        <dbReference type="EMBL" id="GEU70222.1"/>
    </source>
</evidence>
<sequence>MAWNQANKNASHKEVNGDTGLKKNVDVGHSKQEKVPTQQYIMFPLWSSISSSYKSSDDKAGDYTADDAAGKEKVQELVSDQLLQEKVPRSSSFNSITTASTPVNTATAVNTASASRTFNPLHDPLMPELEDNAKIQTTSIFGNAYDEDDLDTNNHSYADKSVGAEADSNNMKPSTVVSMQEELLQFKIQKVWTLVDLPNGKKAIGTKWVYQNKKDERGIVVRNKVRLVAQGHTQEEGIDIMRFFSPVARVEAIRLFLAFASYMNFPVYQMDVKSTFLYGTIKEEVYVSQPLGFVDPKFPKKVYKVEKALYGLHQALRAWYETLSTYLLDNRFHRGQIDKTLFIKRLKGDILLVQPRIHVDNESDVCVIKNPVYHSKTKHIKIRHHFIRDSYEKILIKMVKIHTDNMLQIFSLKPLMFLQVLVHYHTINGHQFTLSKRQERIGYSRKNSNCIMASAIICLADNQKFNFSKMARHKKMYIISSHTKKIFANIRRIGAGFSEDEDHVPTPSSDPLPSGEDGFILNELMVFCTNLQEQVLDLQEAKAAQAKEIVALKKKGNTNDDELFRVDDLAREEVVMDTTIGEQEEQIIEDVSTTELVTTIGEVVTTTVRDSAAPTTDVTEDEITIAQALAALKSIKPKVMVQEQEVSTTILAAATTVTTAILTPRAKGFKQEKGKNSLRGKRDMKKVKDFIAMDSEAQKSSLKEAQKSSTKRTVEHLESNIFKKQKVDENVELVIDDFEELKKCMETVPDNGDEVLIEATPLFSRSPTIIDYKIHKE</sequence>
<name>A0A6L2MBX6_TANCI</name>
<feature type="domain" description="Reverse transcriptase Ty1/copia-type" evidence="2">
    <location>
        <begin position="190"/>
        <end position="353"/>
    </location>
</feature>
<evidence type="ECO:0000259" key="2">
    <source>
        <dbReference type="Pfam" id="PF07727"/>
    </source>
</evidence>
<dbReference type="EMBL" id="BKCJ010006074">
    <property type="protein sequence ID" value="GEU70222.1"/>
    <property type="molecule type" value="Genomic_DNA"/>
</dbReference>
<protein>
    <submittedName>
        <fullName evidence="3">Copia protein</fullName>
    </submittedName>
</protein>